<dbReference type="PANTHER" id="PTHR12302:SF3">
    <property type="entry name" value="SERINE_THREONINE-PROTEIN KINASE 31"/>
    <property type="match status" value="1"/>
</dbReference>
<dbReference type="Proteomes" id="UP000184694">
    <property type="component" value="Unassembled WGS sequence"/>
</dbReference>
<evidence type="ECO:0000256" key="3">
    <source>
        <dbReference type="ARBA" id="ARBA00022801"/>
    </source>
</evidence>
<feature type="signal peptide" evidence="4">
    <location>
        <begin position="1"/>
        <end position="23"/>
    </location>
</feature>
<dbReference type="RefSeq" id="WP_074215439.1">
    <property type="nucleotide sequence ID" value="NZ_FSRG01000003.1"/>
</dbReference>
<dbReference type="Gene3D" id="2.40.50.90">
    <property type="match status" value="1"/>
</dbReference>
<evidence type="ECO:0000256" key="2">
    <source>
        <dbReference type="ARBA" id="ARBA00022759"/>
    </source>
</evidence>
<keyword evidence="2 6" id="KW-0255">Endonuclease</keyword>
<evidence type="ECO:0000256" key="4">
    <source>
        <dbReference type="SAM" id="SignalP"/>
    </source>
</evidence>
<dbReference type="STRING" id="1121457.SAMN02745161_0581"/>
<dbReference type="GO" id="GO:0004519">
    <property type="term" value="F:endonuclease activity"/>
    <property type="evidence" value="ECO:0007669"/>
    <property type="project" value="UniProtKB-KW"/>
</dbReference>
<dbReference type="PROSITE" id="PS50830">
    <property type="entry name" value="TNASE_3"/>
    <property type="match status" value="1"/>
</dbReference>
<evidence type="ECO:0000313" key="6">
    <source>
        <dbReference type="EMBL" id="SIN75878.1"/>
    </source>
</evidence>
<dbReference type="InterPro" id="IPR016071">
    <property type="entry name" value="Staphylococal_nuclease_OB-fold"/>
</dbReference>
<dbReference type="Pfam" id="PF00565">
    <property type="entry name" value="SNase"/>
    <property type="match status" value="1"/>
</dbReference>
<keyword evidence="3" id="KW-0378">Hydrolase</keyword>
<keyword evidence="7" id="KW-1185">Reference proteome</keyword>
<dbReference type="SUPFAM" id="SSF57884">
    <property type="entry name" value="Ada DNA repair protein, N-terminal domain (N-Ada 10)"/>
    <property type="match status" value="1"/>
</dbReference>
<proteinExistence type="predicted"/>
<protein>
    <submittedName>
        <fullName evidence="6">Endonuclease YncB, thermonuclease family</fullName>
    </submittedName>
</protein>
<dbReference type="PANTHER" id="PTHR12302">
    <property type="entry name" value="EBNA2 BINDING PROTEIN P100"/>
    <property type="match status" value="1"/>
</dbReference>
<dbReference type="AlphaFoldDB" id="A0A1N6DYL7"/>
<dbReference type="InterPro" id="IPR035451">
    <property type="entry name" value="Ada-like_dom_sf"/>
</dbReference>
<feature type="chain" id="PRO_5012274950" evidence="4">
    <location>
        <begin position="24"/>
        <end position="220"/>
    </location>
</feature>
<dbReference type="SMART" id="SM00318">
    <property type="entry name" value="SNc"/>
    <property type="match status" value="1"/>
</dbReference>
<evidence type="ECO:0000256" key="1">
    <source>
        <dbReference type="ARBA" id="ARBA00022722"/>
    </source>
</evidence>
<evidence type="ECO:0000313" key="7">
    <source>
        <dbReference type="Proteomes" id="UP000184694"/>
    </source>
</evidence>
<accession>A0A1N6DYL7</accession>
<keyword evidence="1" id="KW-0540">Nuclease</keyword>
<feature type="domain" description="TNase-like" evidence="5">
    <location>
        <begin position="23"/>
        <end position="152"/>
    </location>
</feature>
<gene>
    <name evidence="6" type="ORF">SAMN02745161_0581</name>
</gene>
<name>A0A1N6DYL7_9BACT</name>
<evidence type="ECO:0000259" key="5">
    <source>
        <dbReference type="PROSITE" id="PS50830"/>
    </source>
</evidence>
<sequence length="220" mass="25220">MVKKGIYFVIFYTLLFITLPAFADTAYVVKTIIDGDTIILENGKRVRIAYVDTPELEHKKRKRQYFSINAKNFIAKAVLGRKITLQQIVSIDRYKRTVAIVTLPDGRDLGTLLIRNGMGFVYPHGTKHSSYTNKLAQIQREAINAKAGMWNNVTAYFKRAGNVVGNRRSKRFFTLKCKFSKEISKKNRVLFKSATDAFYNGYAPARVCKLWPEDTDIFVE</sequence>
<organism evidence="6 7">
    <name type="scientific">Halodesulfovibrio marinisediminis DSM 17456</name>
    <dbReference type="NCBI Taxonomy" id="1121457"/>
    <lineage>
        <taxon>Bacteria</taxon>
        <taxon>Pseudomonadati</taxon>
        <taxon>Thermodesulfobacteriota</taxon>
        <taxon>Desulfovibrionia</taxon>
        <taxon>Desulfovibrionales</taxon>
        <taxon>Desulfovibrionaceae</taxon>
        <taxon>Halodesulfovibrio</taxon>
    </lineage>
</organism>
<dbReference type="EMBL" id="FSRG01000003">
    <property type="protein sequence ID" value="SIN75878.1"/>
    <property type="molecule type" value="Genomic_DNA"/>
</dbReference>
<keyword evidence="4" id="KW-0732">Signal</keyword>
<dbReference type="InterPro" id="IPR035437">
    <property type="entry name" value="SNase_OB-fold_sf"/>
</dbReference>
<dbReference type="GO" id="GO:0016787">
    <property type="term" value="F:hydrolase activity"/>
    <property type="evidence" value="ECO:0007669"/>
    <property type="project" value="UniProtKB-KW"/>
</dbReference>
<dbReference type="SUPFAM" id="SSF50199">
    <property type="entry name" value="Staphylococcal nuclease"/>
    <property type="match status" value="1"/>
</dbReference>
<dbReference type="Gene3D" id="3.40.10.10">
    <property type="entry name" value="DNA Methylphosphotriester Repair Domain"/>
    <property type="match status" value="1"/>
</dbReference>
<reference evidence="7" key="1">
    <citation type="submission" date="2016-11" db="EMBL/GenBank/DDBJ databases">
        <authorList>
            <person name="Varghese N."/>
            <person name="Submissions S."/>
        </authorList>
    </citation>
    <scope>NUCLEOTIDE SEQUENCE [LARGE SCALE GENOMIC DNA]</scope>
    <source>
        <strain evidence="7">DSM 17456</strain>
    </source>
</reference>
<dbReference type="OrthoDB" id="4376109at2"/>